<dbReference type="PANTHER" id="PTHR31099:SF37">
    <property type="entry name" value="MYOSIN HEAVY CHAIN-LIKE PROTEIN"/>
    <property type="match status" value="1"/>
</dbReference>
<dbReference type="EMBL" id="BDQV01000068">
    <property type="protein sequence ID" value="GAY51186.1"/>
    <property type="molecule type" value="Genomic_DNA"/>
</dbReference>
<feature type="compositionally biased region" description="Basic and acidic residues" evidence="2">
    <location>
        <begin position="342"/>
        <end position="352"/>
    </location>
</feature>
<evidence type="ECO:0000256" key="1">
    <source>
        <dbReference type="SAM" id="Coils"/>
    </source>
</evidence>
<feature type="compositionally biased region" description="Low complexity" evidence="2">
    <location>
        <begin position="52"/>
        <end position="73"/>
    </location>
</feature>
<keyword evidence="1" id="KW-0175">Coiled coil</keyword>
<comment type="caution">
    <text evidence="4">The sequence shown here is derived from an EMBL/GenBank/DDBJ whole genome shotgun (WGS) entry which is preliminary data.</text>
</comment>
<keyword evidence="5" id="KW-1185">Reference proteome</keyword>
<accession>A0A2H5PFR0</accession>
<evidence type="ECO:0000259" key="3">
    <source>
        <dbReference type="Pfam" id="PF04195"/>
    </source>
</evidence>
<sequence length="637" mass="70014">MSKGKEKVVEIDDDELGFLPNLLTDPAFDPGIPLEPIRSSVGTSARRMSPQTTSTSGSNGEEGSSGSEDTLSENGEGDSGEVSPSGTSRPEERGTIRGRALSRDYAIDYMSCTTTFDELNDLRLRYSIPGEILLKIPGKNNTPSRPPRGYVTLFLESFKHGLRCPLQPYFARILNGLNLAPGQLNPNGWRVLSGLFILWDRCCQSEPTVDEVKHLYQLKSSPKDAGCTKTRKPITDLPTGGGGSWKKKFFFAGGPWGQVAQVDGNDFRVPPRFVVPGSWGVHFPLKPDQLKRVEAVLANSCPSRELITLYNLLESRLVLPGHKMEDVVIEALTRKRSRPQTTKRDQNKDAPTAKRANIVQQVSPLKTLPPAPAKVGETSGAATDPASSSPHVGPRSRLPDSRAEHLVPYLNELSKLVSKKDLEDFDGCTLAGGGHASAFHLSCMTTYYKAKVGRYDRKMKEDIQSATTRADVAEKKAGELNELTKVQEDLKRQKAMYEAQLESLRDSHRAHVENLEREADNQYDQGLRHSYRCIMAVLGKQHHDLKMDDLAAGVAQHMDEEAAKEDAEGVEPIVIEEGDSPPRAVPADVGEASTPPDATGDTPLHLRRSSQPMLLGLLIRHLLEHISCVVMNNFVGY</sequence>
<dbReference type="PANTHER" id="PTHR31099">
    <property type="entry name" value="OS06G0165300 PROTEIN"/>
    <property type="match status" value="1"/>
</dbReference>
<proteinExistence type="predicted"/>
<feature type="region of interest" description="Disordered" evidence="2">
    <location>
        <begin position="1"/>
        <end position="97"/>
    </location>
</feature>
<feature type="region of interest" description="Disordered" evidence="2">
    <location>
        <begin position="335"/>
        <end position="400"/>
    </location>
</feature>
<dbReference type="Pfam" id="PF04195">
    <property type="entry name" value="Transposase_28"/>
    <property type="match status" value="1"/>
</dbReference>
<evidence type="ECO:0000313" key="5">
    <source>
        <dbReference type="Proteomes" id="UP000236630"/>
    </source>
</evidence>
<dbReference type="InterPro" id="IPR007321">
    <property type="entry name" value="Transposase_28"/>
</dbReference>
<feature type="domain" description="Transposase (putative) gypsy type" evidence="3">
    <location>
        <begin position="154"/>
        <end position="219"/>
    </location>
</feature>
<feature type="coiled-coil region" evidence="1">
    <location>
        <begin position="463"/>
        <end position="525"/>
    </location>
</feature>
<name>A0A2H5PFR0_CITUN</name>
<feature type="compositionally biased region" description="Basic and acidic residues" evidence="2">
    <location>
        <begin position="1"/>
        <end position="10"/>
    </location>
</feature>
<dbReference type="Proteomes" id="UP000236630">
    <property type="component" value="Unassembled WGS sequence"/>
</dbReference>
<evidence type="ECO:0000313" key="4">
    <source>
        <dbReference type="EMBL" id="GAY51186.1"/>
    </source>
</evidence>
<organism evidence="4 5">
    <name type="scientific">Citrus unshiu</name>
    <name type="common">Satsuma mandarin</name>
    <name type="synonym">Citrus nobilis var. unshiu</name>
    <dbReference type="NCBI Taxonomy" id="55188"/>
    <lineage>
        <taxon>Eukaryota</taxon>
        <taxon>Viridiplantae</taxon>
        <taxon>Streptophyta</taxon>
        <taxon>Embryophyta</taxon>
        <taxon>Tracheophyta</taxon>
        <taxon>Spermatophyta</taxon>
        <taxon>Magnoliopsida</taxon>
        <taxon>eudicotyledons</taxon>
        <taxon>Gunneridae</taxon>
        <taxon>Pentapetalae</taxon>
        <taxon>rosids</taxon>
        <taxon>malvids</taxon>
        <taxon>Sapindales</taxon>
        <taxon>Rutaceae</taxon>
        <taxon>Aurantioideae</taxon>
        <taxon>Citrus</taxon>
    </lineage>
</organism>
<evidence type="ECO:0000256" key="2">
    <source>
        <dbReference type="SAM" id="MobiDB-lite"/>
    </source>
</evidence>
<gene>
    <name evidence="4" type="ORF">CUMW_132350</name>
</gene>
<protein>
    <recommendedName>
        <fullName evidence="3">Transposase (putative) gypsy type domain-containing protein</fullName>
    </recommendedName>
</protein>
<feature type="region of interest" description="Disordered" evidence="2">
    <location>
        <begin position="577"/>
        <end position="604"/>
    </location>
</feature>
<reference evidence="4 5" key="1">
    <citation type="journal article" date="2017" name="Front. Genet.">
        <title>Draft sequencing of the heterozygous diploid genome of Satsuma (Citrus unshiu Marc.) using a hybrid assembly approach.</title>
        <authorList>
            <person name="Shimizu T."/>
            <person name="Tanizawa Y."/>
            <person name="Mochizuki T."/>
            <person name="Nagasaki H."/>
            <person name="Yoshioka T."/>
            <person name="Toyoda A."/>
            <person name="Fujiyama A."/>
            <person name="Kaminuma E."/>
            <person name="Nakamura Y."/>
        </authorList>
    </citation>
    <scope>NUCLEOTIDE SEQUENCE [LARGE SCALE GENOMIC DNA]</scope>
    <source>
        <strain evidence="5">cv. Miyagawa wase</strain>
    </source>
</reference>
<dbReference type="AlphaFoldDB" id="A0A2H5PFR0"/>